<dbReference type="Pfam" id="PF10032">
    <property type="entry name" value="Pho88"/>
    <property type="match status" value="1"/>
</dbReference>
<proteinExistence type="predicted"/>
<dbReference type="Proteomes" id="UP000054408">
    <property type="component" value="Unassembled WGS sequence"/>
</dbReference>
<keyword evidence="1" id="KW-0472">Membrane</keyword>
<sequence length="180" mass="20432">MDYSMLAIVPVLYVARGIDFEEGDRLLWLRLAFGGVQLVLFAVALYIKTLVNKRADGKNIKVEKTGMEAKLAEDNEPEIMTEREYDQREWGKFFQSVAMPAAMITGIHYYWGTTVPLFIQLFMAPMRTYKAPLVKAYLLGESLPRPFPTPPGMFDSLKQQYEEAAGLPAKKKGKKSKKSQ</sequence>
<dbReference type="OMA" id="MDYDIAD"/>
<dbReference type="AlphaFoldDB" id="A0A0L0D2C4"/>
<dbReference type="eggNOG" id="ENOG502SGN1">
    <property type="taxonomic scope" value="Eukaryota"/>
</dbReference>
<accession>A0A0L0D2C4</accession>
<dbReference type="GO" id="GO:0005783">
    <property type="term" value="C:endoplasmic reticulum"/>
    <property type="evidence" value="ECO:0007669"/>
    <property type="project" value="InterPro"/>
</dbReference>
<evidence type="ECO:0000313" key="3">
    <source>
        <dbReference type="Proteomes" id="UP000054408"/>
    </source>
</evidence>
<keyword evidence="3" id="KW-1185">Reference proteome</keyword>
<dbReference type="PANTHER" id="PTHR28112">
    <property type="entry name" value="SRP-INDEPENDENT TARGETING PROTEIN 3"/>
    <property type="match status" value="1"/>
</dbReference>
<dbReference type="GO" id="GO:0005739">
    <property type="term" value="C:mitochondrion"/>
    <property type="evidence" value="ECO:0007669"/>
    <property type="project" value="TreeGrafter"/>
</dbReference>
<reference evidence="2 3" key="1">
    <citation type="submission" date="2010-05" db="EMBL/GenBank/DDBJ databases">
        <title>The Genome Sequence of Thecamonas trahens ATCC 50062.</title>
        <authorList>
            <consortium name="The Broad Institute Genome Sequencing Platform"/>
            <person name="Russ C."/>
            <person name="Cuomo C."/>
            <person name="Shea T."/>
            <person name="Young S.K."/>
            <person name="Zeng Q."/>
            <person name="Koehrsen M."/>
            <person name="Haas B."/>
            <person name="Borodovsky M."/>
            <person name="Guigo R."/>
            <person name="Alvarado L."/>
            <person name="Berlin A."/>
            <person name="Bochicchio J."/>
            <person name="Borenstein D."/>
            <person name="Chapman S."/>
            <person name="Chen Z."/>
            <person name="Freedman E."/>
            <person name="Gellesch M."/>
            <person name="Goldberg J."/>
            <person name="Griggs A."/>
            <person name="Gujja S."/>
            <person name="Heilman E."/>
            <person name="Heiman D."/>
            <person name="Hepburn T."/>
            <person name="Howarth C."/>
            <person name="Jen D."/>
            <person name="Larson L."/>
            <person name="Mehta T."/>
            <person name="Park D."/>
            <person name="Pearson M."/>
            <person name="Roberts A."/>
            <person name="Saif S."/>
            <person name="Shenoy N."/>
            <person name="Sisk P."/>
            <person name="Stolte C."/>
            <person name="Sykes S."/>
            <person name="Thomson T."/>
            <person name="Walk T."/>
            <person name="White J."/>
            <person name="Yandava C."/>
            <person name="Burger G."/>
            <person name="Gray M.W."/>
            <person name="Holland P.W.H."/>
            <person name="King N."/>
            <person name="Lang F.B.F."/>
            <person name="Roger A.J."/>
            <person name="Ruiz-Trillo I."/>
            <person name="Lander E."/>
            <person name="Nusbaum C."/>
        </authorList>
    </citation>
    <scope>NUCLEOTIDE SEQUENCE [LARGE SCALE GENOMIC DNA]</scope>
    <source>
        <strain evidence="2 3">ATCC 50062</strain>
    </source>
</reference>
<dbReference type="EMBL" id="GL349442">
    <property type="protein sequence ID" value="KNC46290.1"/>
    <property type="molecule type" value="Genomic_DNA"/>
</dbReference>
<feature type="transmembrane region" description="Helical" evidence="1">
    <location>
        <begin position="27"/>
        <end position="47"/>
    </location>
</feature>
<gene>
    <name evidence="2" type="ORF">AMSG_02743</name>
</gene>
<dbReference type="GeneID" id="25562396"/>
<dbReference type="InterPro" id="IPR012098">
    <property type="entry name" value="SND3_fun"/>
</dbReference>
<dbReference type="GO" id="GO:0045047">
    <property type="term" value="P:protein targeting to ER"/>
    <property type="evidence" value="ECO:0007669"/>
    <property type="project" value="InterPro"/>
</dbReference>
<name>A0A0L0D2C4_THETB</name>
<dbReference type="RefSeq" id="XP_013760584.1">
    <property type="nucleotide sequence ID" value="XM_013905130.1"/>
</dbReference>
<feature type="transmembrane region" description="Helical" evidence="1">
    <location>
        <begin position="93"/>
        <end position="111"/>
    </location>
</feature>
<keyword evidence="1" id="KW-1133">Transmembrane helix</keyword>
<dbReference type="OrthoDB" id="18139at2759"/>
<evidence type="ECO:0000313" key="2">
    <source>
        <dbReference type="EMBL" id="KNC46290.1"/>
    </source>
</evidence>
<keyword evidence="1" id="KW-0812">Transmembrane</keyword>
<protein>
    <submittedName>
        <fullName evidence="2">Phosphate transporter</fullName>
    </submittedName>
</protein>
<evidence type="ECO:0000256" key="1">
    <source>
        <dbReference type="SAM" id="Phobius"/>
    </source>
</evidence>
<organism evidence="2 3">
    <name type="scientific">Thecamonas trahens ATCC 50062</name>
    <dbReference type="NCBI Taxonomy" id="461836"/>
    <lineage>
        <taxon>Eukaryota</taxon>
        <taxon>Apusozoa</taxon>
        <taxon>Apusomonadida</taxon>
        <taxon>Apusomonadidae</taxon>
        <taxon>Thecamonas</taxon>
    </lineage>
</organism>
<dbReference type="PANTHER" id="PTHR28112:SF1">
    <property type="entry name" value="SRP-INDEPENDENT TARGETING PROTEIN 3"/>
    <property type="match status" value="1"/>
</dbReference>